<protein>
    <recommendedName>
        <fullName evidence="3">Cytoplasmic protein</fullName>
    </recommendedName>
</protein>
<dbReference type="RefSeq" id="WP_157458406.1">
    <property type="nucleotide sequence ID" value="NZ_WQLB01000006.1"/>
</dbReference>
<dbReference type="InterPro" id="IPR047722">
    <property type="entry name" value="STM4015-like"/>
</dbReference>
<dbReference type="SUPFAM" id="SSF52047">
    <property type="entry name" value="RNI-like"/>
    <property type="match status" value="1"/>
</dbReference>
<reference evidence="1 2" key="1">
    <citation type="submission" date="2019-12" db="EMBL/GenBank/DDBJ databases">
        <title>Deinococcus sp. HMF7620 Genome sequencing and assembly.</title>
        <authorList>
            <person name="Kang H."/>
            <person name="Kim H."/>
            <person name="Joh K."/>
        </authorList>
    </citation>
    <scope>NUCLEOTIDE SEQUENCE [LARGE SCALE GENOMIC DNA]</scope>
    <source>
        <strain evidence="1 2">HMF7620</strain>
    </source>
</reference>
<dbReference type="NCBIfam" id="NF038076">
    <property type="entry name" value="fam_STM4015"/>
    <property type="match status" value="1"/>
</dbReference>
<sequence length="312" mass="34140">MASSYGNLESFAGYDIVQWQPGDALGDPQRVIHRISTDFDGEHAWSELLAAFLAQPGVEQIQGLVVGYWGVDTLIDEDPNEVWVGALRAAAPRFPELRVLYLNDISAEEHEVSWINNTDLSPLVMAFPGLTHLGIRGGNNLELPALSLPALDTLTIEAGGLSAEVVRQVLTADLPALRHLELYLGTEDYGATNSADDLTPILDGTQFPRLTYLGLKNSDHQDQIAQLLVAAPVTQRLEVLDLSMGVLTDEGGRALLDNPALGHLKKLDLAFNWLSDEVRDQLIAWAKQQGVELDVSDPQDAEDDWRYVALGE</sequence>
<dbReference type="Proteomes" id="UP000483286">
    <property type="component" value="Unassembled WGS sequence"/>
</dbReference>
<dbReference type="Gene3D" id="3.80.10.10">
    <property type="entry name" value="Ribonuclease Inhibitor"/>
    <property type="match status" value="1"/>
</dbReference>
<name>A0A7C9LME7_9DEIO</name>
<dbReference type="InterPro" id="IPR032675">
    <property type="entry name" value="LRR_dom_sf"/>
</dbReference>
<dbReference type="InterPro" id="IPR001611">
    <property type="entry name" value="Leu-rich_rpt"/>
</dbReference>
<gene>
    <name evidence="1" type="ORF">GO986_06115</name>
</gene>
<keyword evidence="2" id="KW-1185">Reference proteome</keyword>
<accession>A0A7C9LME7</accession>
<organism evidence="1 2">
    <name type="scientific">Deinococcus arboris</name>
    <dbReference type="NCBI Taxonomy" id="2682977"/>
    <lineage>
        <taxon>Bacteria</taxon>
        <taxon>Thermotogati</taxon>
        <taxon>Deinococcota</taxon>
        <taxon>Deinococci</taxon>
        <taxon>Deinococcales</taxon>
        <taxon>Deinococcaceae</taxon>
        <taxon>Deinococcus</taxon>
    </lineage>
</organism>
<comment type="caution">
    <text evidence="1">The sequence shown here is derived from an EMBL/GenBank/DDBJ whole genome shotgun (WGS) entry which is preliminary data.</text>
</comment>
<evidence type="ECO:0000313" key="1">
    <source>
        <dbReference type="EMBL" id="MVN86336.1"/>
    </source>
</evidence>
<dbReference type="Pfam" id="PF13516">
    <property type="entry name" value="LRR_6"/>
    <property type="match status" value="2"/>
</dbReference>
<evidence type="ECO:0008006" key="3">
    <source>
        <dbReference type="Google" id="ProtNLM"/>
    </source>
</evidence>
<dbReference type="EMBL" id="WQLB01000006">
    <property type="protein sequence ID" value="MVN86336.1"/>
    <property type="molecule type" value="Genomic_DNA"/>
</dbReference>
<dbReference type="AlphaFoldDB" id="A0A7C9LME7"/>
<evidence type="ECO:0000313" key="2">
    <source>
        <dbReference type="Proteomes" id="UP000483286"/>
    </source>
</evidence>
<proteinExistence type="predicted"/>